<name>A0A8K0EUD1_BRALA</name>
<sequence>MGSSTGTRQGSSLQLRGGISWLANLADRACDAVVQEPMTSLTGQELLSQPRCQEMRSSVNQALRRTRPARSDRLCCRVRNGRQRQGLVSLVGDCCRRWPDGKCRQHWIRPVRLFHRRFRLRLII</sequence>
<evidence type="ECO:0000313" key="2">
    <source>
        <dbReference type="Proteomes" id="UP000838412"/>
    </source>
</evidence>
<keyword evidence="2" id="KW-1185">Reference proteome</keyword>
<dbReference type="Proteomes" id="UP000838412">
    <property type="component" value="Chromosome 7"/>
</dbReference>
<evidence type="ECO:0000313" key="1">
    <source>
        <dbReference type="EMBL" id="CAH1269134.1"/>
    </source>
</evidence>
<protein>
    <submittedName>
        <fullName evidence="1">Hypp4105 protein</fullName>
    </submittedName>
</protein>
<dbReference type="AlphaFoldDB" id="A0A8K0EUD1"/>
<proteinExistence type="predicted"/>
<organism evidence="1 2">
    <name type="scientific">Branchiostoma lanceolatum</name>
    <name type="common">Common lancelet</name>
    <name type="synonym">Amphioxus lanceolatum</name>
    <dbReference type="NCBI Taxonomy" id="7740"/>
    <lineage>
        <taxon>Eukaryota</taxon>
        <taxon>Metazoa</taxon>
        <taxon>Chordata</taxon>
        <taxon>Cephalochordata</taxon>
        <taxon>Leptocardii</taxon>
        <taxon>Amphioxiformes</taxon>
        <taxon>Branchiostomatidae</taxon>
        <taxon>Branchiostoma</taxon>
    </lineage>
</organism>
<dbReference type="EMBL" id="OV696692">
    <property type="protein sequence ID" value="CAH1269134.1"/>
    <property type="molecule type" value="Genomic_DNA"/>
</dbReference>
<gene>
    <name evidence="1" type="primary">Hypp4105</name>
    <name evidence="1" type="ORF">BLAG_LOCUS21871</name>
</gene>
<accession>A0A8K0EUD1</accession>
<reference evidence="1" key="1">
    <citation type="submission" date="2022-01" db="EMBL/GenBank/DDBJ databases">
        <authorList>
            <person name="Braso-Vives M."/>
        </authorList>
    </citation>
    <scope>NUCLEOTIDE SEQUENCE</scope>
</reference>